<feature type="region of interest" description="Disordered" evidence="1">
    <location>
        <begin position="79"/>
        <end position="105"/>
    </location>
</feature>
<dbReference type="Proteomes" id="UP001601992">
    <property type="component" value="Unassembled WGS sequence"/>
</dbReference>
<name>A0ABW6RSD4_9NOCA</name>
<keyword evidence="3" id="KW-1185">Reference proteome</keyword>
<evidence type="ECO:0000313" key="3">
    <source>
        <dbReference type="Proteomes" id="UP001601992"/>
    </source>
</evidence>
<gene>
    <name evidence="2" type="ORF">ACFYXQ_03855</name>
</gene>
<reference evidence="2 3" key="1">
    <citation type="submission" date="2024-10" db="EMBL/GenBank/DDBJ databases">
        <title>The Natural Products Discovery Center: Release of the First 8490 Sequenced Strains for Exploring Actinobacteria Biosynthetic Diversity.</title>
        <authorList>
            <person name="Kalkreuter E."/>
            <person name="Kautsar S.A."/>
            <person name="Yang D."/>
            <person name="Bader C.D."/>
            <person name="Teijaro C.N."/>
            <person name="Fluegel L."/>
            <person name="Davis C.M."/>
            <person name="Simpson J.R."/>
            <person name="Lauterbach L."/>
            <person name="Steele A.D."/>
            <person name="Gui C."/>
            <person name="Meng S."/>
            <person name="Li G."/>
            <person name="Viehrig K."/>
            <person name="Ye F."/>
            <person name="Su P."/>
            <person name="Kiefer A.F."/>
            <person name="Nichols A."/>
            <person name="Cepeda A.J."/>
            <person name="Yan W."/>
            <person name="Fan B."/>
            <person name="Jiang Y."/>
            <person name="Adhikari A."/>
            <person name="Zheng C.-J."/>
            <person name="Schuster L."/>
            <person name="Cowan T.M."/>
            <person name="Smanski M.J."/>
            <person name="Chevrette M.G."/>
            <person name="De Carvalho L.P.S."/>
            <person name="Shen B."/>
        </authorList>
    </citation>
    <scope>NUCLEOTIDE SEQUENCE [LARGE SCALE GENOMIC DNA]</scope>
    <source>
        <strain evidence="2 3">NPDC002593</strain>
    </source>
</reference>
<organism evidence="2 3">
    <name type="scientific">Nocardia jiangxiensis</name>
    <dbReference type="NCBI Taxonomy" id="282685"/>
    <lineage>
        <taxon>Bacteria</taxon>
        <taxon>Bacillati</taxon>
        <taxon>Actinomycetota</taxon>
        <taxon>Actinomycetes</taxon>
        <taxon>Mycobacteriales</taxon>
        <taxon>Nocardiaceae</taxon>
        <taxon>Nocardia</taxon>
    </lineage>
</organism>
<proteinExistence type="predicted"/>
<protein>
    <submittedName>
        <fullName evidence="2">Uncharacterized protein</fullName>
    </submittedName>
</protein>
<comment type="caution">
    <text evidence="2">The sequence shown here is derived from an EMBL/GenBank/DDBJ whole genome shotgun (WGS) entry which is preliminary data.</text>
</comment>
<dbReference type="RefSeq" id="WP_387402571.1">
    <property type="nucleotide sequence ID" value="NZ_JBIAQY010000001.1"/>
</dbReference>
<evidence type="ECO:0000256" key="1">
    <source>
        <dbReference type="SAM" id="MobiDB-lite"/>
    </source>
</evidence>
<evidence type="ECO:0000313" key="2">
    <source>
        <dbReference type="EMBL" id="MFF3566898.1"/>
    </source>
</evidence>
<accession>A0ABW6RSD4</accession>
<sequence length="111" mass="12427">MQKIQDRNCELGVLVAANGVTGNADDRKSAYWAATCALNQGIEILLLRREDLIAVRSGDDVVLLLHERRRLLKSTTTFPDPRRALRNSPAMARHPGQLTFDTLSPDQLELF</sequence>
<dbReference type="EMBL" id="JBIAQY010000001">
    <property type="protein sequence ID" value="MFF3566898.1"/>
    <property type="molecule type" value="Genomic_DNA"/>
</dbReference>